<dbReference type="AlphaFoldDB" id="A0A0N7Z9H7"/>
<proteinExistence type="evidence at transcript level"/>
<comment type="catalytic activity">
    <reaction evidence="1 7">
        <text>3-hydroxypyruvate = 2-hydroxy-3-oxopropanoate</text>
        <dbReference type="Rhea" id="RHEA:11952"/>
        <dbReference type="ChEBI" id="CHEBI:17180"/>
        <dbReference type="ChEBI" id="CHEBI:57978"/>
        <dbReference type="EC" id="5.3.1.22"/>
    </reaction>
</comment>
<organism evidence="10">
    <name type="scientific">Rhodnius neglectus</name>
    <dbReference type="NCBI Taxonomy" id="72488"/>
    <lineage>
        <taxon>Eukaryota</taxon>
        <taxon>Metazoa</taxon>
        <taxon>Ecdysozoa</taxon>
        <taxon>Arthropoda</taxon>
        <taxon>Hexapoda</taxon>
        <taxon>Insecta</taxon>
        <taxon>Pterygota</taxon>
        <taxon>Neoptera</taxon>
        <taxon>Paraneoptera</taxon>
        <taxon>Hemiptera</taxon>
        <taxon>Heteroptera</taxon>
        <taxon>Panheteroptera</taxon>
        <taxon>Cimicomorpha</taxon>
        <taxon>Reduviidae</taxon>
        <taxon>Triatominae</taxon>
        <taxon>Rhodnius</taxon>
    </lineage>
</organism>
<dbReference type="InterPro" id="IPR050417">
    <property type="entry name" value="Sugar_Epim/Isomerase"/>
</dbReference>
<evidence type="ECO:0000313" key="10">
    <source>
        <dbReference type="EMBL" id="JAI56080.1"/>
    </source>
</evidence>
<comment type="function">
    <text evidence="2 7">Catalyzes the reversible isomerization between hydroxypyruvate and 2-hydroxy-3-oxopropanoate (also termed tartronate semialdehyde).</text>
</comment>
<dbReference type="PANTHER" id="PTHR43489:SF6">
    <property type="entry name" value="HYDROXYPYRUVATE ISOMERASE-RELATED"/>
    <property type="match status" value="1"/>
</dbReference>
<feature type="active site" description="Proton donor/acceptor" evidence="8">
    <location>
        <position position="241"/>
    </location>
</feature>
<dbReference type="InterPro" id="IPR036237">
    <property type="entry name" value="Xyl_isomerase-like_sf"/>
</dbReference>
<dbReference type="GO" id="GO:0008903">
    <property type="term" value="F:hydroxypyruvate isomerase activity"/>
    <property type="evidence" value="ECO:0007669"/>
    <property type="project" value="UniProtKB-EC"/>
</dbReference>
<dbReference type="InterPro" id="IPR026040">
    <property type="entry name" value="HyI-like"/>
</dbReference>
<evidence type="ECO:0000256" key="7">
    <source>
        <dbReference type="PIRNR" id="PIRNR006241"/>
    </source>
</evidence>
<dbReference type="EC" id="5.3.1.22" evidence="4 7"/>
<dbReference type="PIRSF" id="PIRSF006241">
    <property type="entry name" value="HyI"/>
    <property type="match status" value="1"/>
</dbReference>
<protein>
    <recommendedName>
        <fullName evidence="5 7">Putative hydroxypyruvate isomerase</fullName>
        <ecNumber evidence="4 7">5.3.1.22</ecNumber>
    </recommendedName>
</protein>
<feature type="domain" description="Xylose isomerase-like TIM barrel" evidence="9">
    <location>
        <begin position="25"/>
        <end position="257"/>
    </location>
</feature>
<dbReference type="PANTHER" id="PTHR43489">
    <property type="entry name" value="ISOMERASE"/>
    <property type="match status" value="1"/>
</dbReference>
<feature type="active site" description="Proton donor/acceptor" evidence="8">
    <location>
        <position position="143"/>
    </location>
</feature>
<evidence type="ECO:0000259" key="9">
    <source>
        <dbReference type="Pfam" id="PF01261"/>
    </source>
</evidence>
<accession>A0A0N7Z9H7</accession>
<reference evidence="10" key="1">
    <citation type="journal article" date="2016" name="PLoS Negl. Trop. Dis.">
        <title>A Deep Insight into the Sialome of Rhodnius neglectus, a Vector of Chagas Disease.</title>
        <authorList>
            <person name="Santiago P.B."/>
            <person name="Assumpcao T.C."/>
            <person name="Araujo C.N."/>
            <person name="Bastos I.M."/>
            <person name="Neves D."/>
            <person name="Silva I.G."/>
            <person name="Charneau S."/>
            <person name="Queiroz R.M."/>
            <person name="Raiol T."/>
            <person name="Oliveira J.V."/>
            <person name="Sousa M.V."/>
            <person name="Calvo E."/>
            <person name="Ribeiro J.M."/>
            <person name="Santana J.M."/>
        </authorList>
    </citation>
    <scope>NUCLEOTIDE SEQUENCE</scope>
    <source>
        <tissue evidence="10">Salivary glands</tissue>
    </source>
</reference>
<dbReference type="Gene3D" id="3.20.20.150">
    <property type="entry name" value="Divalent-metal-dependent TIM barrel enzymes"/>
    <property type="match status" value="1"/>
</dbReference>
<evidence type="ECO:0000256" key="2">
    <source>
        <dbReference type="ARBA" id="ARBA00002968"/>
    </source>
</evidence>
<evidence type="ECO:0000256" key="1">
    <source>
        <dbReference type="ARBA" id="ARBA00000476"/>
    </source>
</evidence>
<evidence type="ECO:0000256" key="5">
    <source>
        <dbReference type="ARBA" id="ARBA00017985"/>
    </source>
</evidence>
<comment type="similarity">
    <text evidence="3 7">Belongs to the hyi family.</text>
</comment>
<keyword evidence="6 7" id="KW-0413">Isomerase</keyword>
<dbReference type="Pfam" id="PF01261">
    <property type="entry name" value="AP_endonuc_2"/>
    <property type="match status" value="1"/>
</dbReference>
<dbReference type="EMBL" id="GDKW01000515">
    <property type="protein sequence ID" value="JAI56080.1"/>
    <property type="molecule type" value="mRNA"/>
</dbReference>
<evidence type="ECO:0000256" key="3">
    <source>
        <dbReference type="ARBA" id="ARBA00005962"/>
    </source>
</evidence>
<evidence type="ECO:0000256" key="6">
    <source>
        <dbReference type="ARBA" id="ARBA00023235"/>
    </source>
</evidence>
<sequence>MPLKFCANLSFMFQEAPVLLDRYNLAKCAGFKAVECANPYEYPIEQVVKAKEDACLEQILINTPINSVNKELGYAALGPNYQNKFMQGIHKALEYAKALKCSVVHIMSGIVECPAQNNKKYLIENLRAVKPLFEGANITGVIEAINPHSVKNYYLNSYDTAVEVINEVGSPNIRLLMDIYHLQRIKGDLSISVEKLLPYTSHVQIAQVPGRQEPNSAGELDYKYLLGLLESCSYGGYVGLEYHPAGDTRAGLNWITEFGYTLNH</sequence>
<dbReference type="InterPro" id="IPR013022">
    <property type="entry name" value="Xyl_isomerase-like_TIM-brl"/>
</dbReference>
<dbReference type="FunFam" id="3.20.20.150:FF:000007">
    <property type="entry name" value="Hydroxypyruvate isomerase"/>
    <property type="match status" value="1"/>
</dbReference>
<dbReference type="SUPFAM" id="SSF51658">
    <property type="entry name" value="Xylose isomerase-like"/>
    <property type="match status" value="1"/>
</dbReference>
<name>A0A0N7Z9H7_9HEMI</name>
<keyword evidence="10" id="KW-0675">Receptor</keyword>
<dbReference type="GO" id="GO:0046487">
    <property type="term" value="P:glyoxylate metabolic process"/>
    <property type="evidence" value="ECO:0007669"/>
    <property type="project" value="TreeGrafter"/>
</dbReference>
<evidence type="ECO:0000256" key="4">
    <source>
        <dbReference type="ARBA" id="ARBA00012570"/>
    </source>
</evidence>
<evidence type="ECO:0000256" key="8">
    <source>
        <dbReference type="PIRSR" id="PIRSR006241-50"/>
    </source>
</evidence>